<evidence type="ECO:0000313" key="9">
    <source>
        <dbReference type="EMBL" id="CEP20988.1"/>
    </source>
</evidence>
<dbReference type="InterPro" id="IPR011989">
    <property type="entry name" value="ARM-like"/>
</dbReference>
<dbReference type="GO" id="GO:0012505">
    <property type="term" value="C:endomembrane system"/>
    <property type="evidence" value="ECO:0007669"/>
    <property type="project" value="UniProtKB-SubCell"/>
</dbReference>
<comment type="subcellular location">
    <subcellularLocation>
        <location evidence="1">Endomembrane system</location>
    </subcellularLocation>
</comment>
<evidence type="ECO:0000256" key="5">
    <source>
        <dbReference type="ARBA" id="ARBA00023136"/>
    </source>
</evidence>
<dbReference type="Gene3D" id="1.25.10.10">
    <property type="entry name" value="Leucine-rich Repeat Variant"/>
    <property type="match status" value="1"/>
</dbReference>
<reference evidence="10 12" key="3">
    <citation type="journal article" date="2016" name="Proc. Natl. Acad. Sci. U.S.A.">
        <title>Comparative genomics of biotechnologically important yeasts.</title>
        <authorList>
            <person name="Riley R."/>
            <person name="Haridas S."/>
            <person name="Wolfe K.H."/>
            <person name="Lopes M.R."/>
            <person name="Hittinger C.T."/>
            <person name="Goeker M."/>
            <person name="Salamov A.A."/>
            <person name="Wisecaver J.H."/>
            <person name="Long T.M."/>
            <person name="Calvey C.H."/>
            <person name="Aerts A.L."/>
            <person name="Barry K.W."/>
            <person name="Choi C."/>
            <person name="Clum A."/>
            <person name="Coughlan A.Y."/>
            <person name="Deshpande S."/>
            <person name="Douglass A.P."/>
            <person name="Hanson S.J."/>
            <person name="Klenk H.-P."/>
            <person name="LaButti K.M."/>
            <person name="Lapidus A."/>
            <person name="Lindquist E.A."/>
            <person name="Lipzen A.M."/>
            <person name="Meier-Kolthoff J.P."/>
            <person name="Ohm R.A."/>
            <person name="Otillar R.P."/>
            <person name="Pangilinan J.L."/>
            <person name="Peng Y."/>
            <person name="Rokas A."/>
            <person name="Rosa C.A."/>
            <person name="Scheuner C."/>
            <person name="Sibirny A.A."/>
            <person name="Slot J.C."/>
            <person name="Stielow J.B."/>
            <person name="Sun H."/>
            <person name="Kurtzman C.P."/>
            <person name="Blackwell M."/>
            <person name="Grigoriev I.V."/>
            <person name="Jeffries T.W."/>
        </authorList>
    </citation>
    <scope>NUCLEOTIDE SEQUENCE [LARGE SCALE GENOMIC DNA]</scope>
    <source>
        <strain evidence="12">ATCC 18201 / CBS 1600 / BCRC 20928 / JCM 3617 / NBRC 0987 / NRRL Y-1542</strain>
        <strain evidence="10">NRRL Y-1542</strain>
    </source>
</reference>
<evidence type="ECO:0000313" key="11">
    <source>
        <dbReference type="Proteomes" id="UP000038830"/>
    </source>
</evidence>
<evidence type="ECO:0000256" key="1">
    <source>
        <dbReference type="ARBA" id="ARBA00004308"/>
    </source>
</evidence>
<dbReference type="InterPro" id="IPR016024">
    <property type="entry name" value="ARM-type_fold"/>
</dbReference>
<dbReference type="GO" id="GO:0030117">
    <property type="term" value="C:membrane coat"/>
    <property type="evidence" value="ECO:0007669"/>
    <property type="project" value="InterPro"/>
</dbReference>
<dbReference type="PANTHER" id="PTHR11134">
    <property type="entry name" value="ADAPTOR COMPLEX SUBUNIT BETA FAMILY MEMBER"/>
    <property type="match status" value="1"/>
</dbReference>
<dbReference type="Pfam" id="PF01602">
    <property type="entry name" value="Adaptin_N"/>
    <property type="match status" value="1"/>
</dbReference>
<reference evidence="11" key="2">
    <citation type="journal article" date="2015" name="J. Biotechnol.">
        <title>The structure of the Cyberlindnera jadinii genome and its relation to Candida utilis analyzed by the occurrence of single nucleotide polymorphisms.</title>
        <authorList>
            <person name="Rupp O."/>
            <person name="Brinkrolf K."/>
            <person name="Buerth C."/>
            <person name="Kunigo M."/>
            <person name="Schneider J."/>
            <person name="Jaenicke S."/>
            <person name="Goesmann A."/>
            <person name="Puehler A."/>
            <person name="Jaeger K.-E."/>
            <person name="Ernst J.F."/>
        </authorList>
    </citation>
    <scope>NUCLEOTIDE SEQUENCE [LARGE SCALE GENOMIC DNA]</scope>
    <source>
        <strain evidence="11">ATCC 18201 / CBS 1600 / BCRC 20928 / JCM 3617 / NBRC 0987 / NRRL Y-1542</strain>
    </source>
</reference>
<feature type="region of interest" description="Disordered" evidence="7">
    <location>
        <begin position="605"/>
        <end position="640"/>
    </location>
</feature>
<evidence type="ECO:0000256" key="7">
    <source>
        <dbReference type="SAM" id="MobiDB-lite"/>
    </source>
</evidence>
<feature type="compositionally biased region" description="Low complexity" evidence="7">
    <location>
        <begin position="605"/>
        <end position="627"/>
    </location>
</feature>
<keyword evidence="12" id="KW-1185">Reference proteome</keyword>
<dbReference type="GO" id="GO:0030276">
    <property type="term" value="F:clathrin binding"/>
    <property type="evidence" value="ECO:0007669"/>
    <property type="project" value="InterPro"/>
</dbReference>
<dbReference type="GeneID" id="30990547"/>
<dbReference type="Proteomes" id="UP000038830">
    <property type="component" value="Unassembled WGS sequence"/>
</dbReference>
<feature type="domain" description="Clathrin/coatomer adaptor adaptin-like N-terminal" evidence="8">
    <location>
        <begin position="18"/>
        <end position="531"/>
    </location>
</feature>
<keyword evidence="4 6" id="KW-0653">Protein transport</keyword>
<dbReference type="STRING" id="983966.A0A0H5BZR6"/>
<evidence type="ECO:0000259" key="8">
    <source>
        <dbReference type="Pfam" id="PF01602"/>
    </source>
</evidence>
<dbReference type="SUPFAM" id="SSF48371">
    <property type="entry name" value="ARM repeat"/>
    <property type="match status" value="1"/>
</dbReference>
<dbReference type="InterPro" id="IPR026739">
    <property type="entry name" value="AP_beta"/>
</dbReference>
<protein>
    <recommendedName>
        <fullName evidence="6">AP complex subunit beta</fullName>
    </recommendedName>
</protein>
<dbReference type="InterPro" id="IPR002553">
    <property type="entry name" value="Clathrin/coatomer_adapt-like_N"/>
</dbReference>
<dbReference type="InterPro" id="IPR016342">
    <property type="entry name" value="AP_complex_bsu_1_2_4"/>
</dbReference>
<dbReference type="Proteomes" id="UP000094389">
    <property type="component" value="Unassembled WGS sequence"/>
</dbReference>
<evidence type="ECO:0000256" key="6">
    <source>
        <dbReference type="PIRNR" id="PIRNR002291"/>
    </source>
</evidence>
<dbReference type="OrthoDB" id="10254310at2759"/>
<dbReference type="RefSeq" id="XP_020073378.1">
    <property type="nucleotide sequence ID" value="XM_020216151.1"/>
</dbReference>
<dbReference type="EMBL" id="CDQK01000001">
    <property type="protein sequence ID" value="CEP20988.1"/>
    <property type="molecule type" value="Genomic_DNA"/>
</dbReference>
<organism evidence="9 11">
    <name type="scientific">Cyberlindnera jadinii (strain ATCC 18201 / CBS 1600 / BCRC 20928 / JCM 3617 / NBRC 0987 / NRRL Y-1542)</name>
    <name type="common">Torula yeast</name>
    <name type="synonym">Candida utilis</name>
    <dbReference type="NCBI Taxonomy" id="983966"/>
    <lineage>
        <taxon>Eukaryota</taxon>
        <taxon>Fungi</taxon>
        <taxon>Dikarya</taxon>
        <taxon>Ascomycota</taxon>
        <taxon>Saccharomycotina</taxon>
        <taxon>Saccharomycetes</taxon>
        <taxon>Phaffomycetales</taxon>
        <taxon>Phaffomycetaceae</taxon>
        <taxon>Cyberlindnera</taxon>
    </lineage>
</organism>
<keyword evidence="5 6" id="KW-0472">Membrane</keyword>
<reference evidence="9" key="1">
    <citation type="submission" date="2014-12" db="EMBL/GenBank/DDBJ databases">
        <authorList>
            <person name="Jaenicke S."/>
        </authorList>
    </citation>
    <scope>NUCLEOTIDE SEQUENCE [LARGE SCALE GENOMIC DNA]</scope>
    <source>
        <strain evidence="9">CBS1600</strain>
    </source>
</reference>
<proteinExistence type="inferred from homology"/>
<name>A0A0H5BZR6_CYBJN</name>
<accession>A0A1E4SA02</accession>
<gene>
    <name evidence="9" type="primary">APL1</name>
    <name evidence="9" type="ORF">BN1211_0978</name>
    <name evidence="10" type="ORF">CYBJADRAFT_170787</name>
</gene>
<dbReference type="OMA" id="FIQRPTR"/>
<keyword evidence="3 6" id="KW-0813">Transport</keyword>
<dbReference type="GO" id="GO:0016192">
    <property type="term" value="P:vesicle-mediated transport"/>
    <property type="evidence" value="ECO:0007669"/>
    <property type="project" value="InterPro"/>
</dbReference>
<evidence type="ECO:0000256" key="2">
    <source>
        <dbReference type="ARBA" id="ARBA00006613"/>
    </source>
</evidence>
<accession>A0A0H5BZR6</accession>
<comment type="function">
    <text evidence="6">Adaptins are components of the adaptor complexes which link clathrin to receptors in coated vesicles. Clathrin-associated protein complexes are believed to interact with the cytoplasmic tails of membrane proteins, leading to their selection and concentration.</text>
</comment>
<evidence type="ECO:0000313" key="12">
    <source>
        <dbReference type="Proteomes" id="UP000094389"/>
    </source>
</evidence>
<sequence length="682" mass="76715">MNEHKVFTKLRANDILLELQQVDKKKSASSKKKLVMKKVIANVTMGNLDMINLFPEVVKLFETDDVEMKRMCYHYLHAYALAKPDIALQALPFILADLRSNYSIVLALALRNISSIPVKEFLREAVRPIRAALNSKDAFIRKTALFAVARLYEKDPNLVLNEGLIDDVRHFIDDGNSSVVAAALQTLYDISEKGNDFTLKLSTSQAISIADHLPRTDEWSQVFILNSLMSFVPETHEDSMILIDKVIAMLQHSNSAVVMNALKVLIYLINFVEIIEEYLTKKIATSLTSLLSRPPEIQFLALRNVILLTLSKPKLIPFEVSHFFCEYNDPIYVKDTKLEIIYLLANESNLEAVLHELEEYATDVDVQMSRKAIRALGNLAVKMEVAAKPCVDVMLELSSSGIDYVVQETIITFKNVLRKYDTFDSLIQDILQYSDKVEEPEARSALIWIVGQYSNDIQNASKVLEELVSTFVEDPYDVQLASLTACVKLFIKQPEKGEKLVIDILRCATEEVDHPDVRYRGFFYWRLLSAQDKYPGTAKEIVDGDIPHISGENEQLDPVILEELELNIGTLSSIYLKPVGQVFRLAKRRLLPKSQARTIVTAASPISPSSSSFARARAGSTAASSNSDHSTPPPRHIDDYDVPAVNVKSMKKQGLSRRLTLSKPNLSKSNLSRKFSVRGFGN</sequence>
<evidence type="ECO:0000256" key="4">
    <source>
        <dbReference type="ARBA" id="ARBA00022927"/>
    </source>
</evidence>
<dbReference type="AlphaFoldDB" id="A0A0H5BZR6"/>
<dbReference type="PIRSF" id="PIRSF002291">
    <property type="entry name" value="AP_complex_beta"/>
    <property type="match status" value="1"/>
</dbReference>
<evidence type="ECO:0000313" key="10">
    <source>
        <dbReference type="EMBL" id="ODV76339.1"/>
    </source>
</evidence>
<dbReference type="GO" id="GO:0006886">
    <property type="term" value="P:intracellular protein transport"/>
    <property type="evidence" value="ECO:0007669"/>
    <property type="project" value="InterPro"/>
</dbReference>
<comment type="similarity">
    <text evidence="2 6">Belongs to the adaptor complexes large subunit family.</text>
</comment>
<dbReference type="EMBL" id="KV453925">
    <property type="protein sequence ID" value="ODV76339.1"/>
    <property type="molecule type" value="Genomic_DNA"/>
</dbReference>
<evidence type="ECO:0000256" key="3">
    <source>
        <dbReference type="ARBA" id="ARBA00022448"/>
    </source>
</evidence>